<feature type="domain" description="Histidine kinase" evidence="9">
    <location>
        <begin position="132"/>
        <end position="350"/>
    </location>
</feature>
<dbReference type="CDD" id="cd00075">
    <property type="entry name" value="HATPase"/>
    <property type="match status" value="1"/>
</dbReference>
<dbReference type="Gene3D" id="3.30.565.10">
    <property type="entry name" value="Histidine kinase-like ATPase, C-terminal domain"/>
    <property type="match status" value="1"/>
</dbReference>
<evidence type="ECO:0000313" key="11">
    <source>
        <dbReference type="Proteomes" id="UP000294685"/>
    </source>
</evidence>
<dbReference type="PRINTS" id="PR00344">
    <property type="entry name" value="BCTRLSENSOR"/>
</dbReference>
<evidence type="ECO:0000313" key="10">
    <source>
        <dbReference type="EMBL" id="TDE28817.1"/>
    </source>
</evidence>
<keyword evidence="11" id="KW-1185">Reference proteome</keyword>
<keyword evidence="3" id="KW-0808">Transferase</keyword>
<dbReference type="PANTHER" id="PTHR42878">
    <property type="entry name" value="TWO-COMPONENT HISTIDINE KINASE"/>
    <property type="match status" value="1"/>
</dbReference>
<dbReference type="InterPro" id="IPR050351">
    <property type="entry name" value="BphY/WalK/GraS-like"/>
</dbReference>
<keyword evidence="4" id="KW-0547">Nucleotide-binding</keyword>
<keyword evidence="5 10" id="KW-0418">Kinase</keyword>
<dbReference type="InterPro" id="IPR004358">
    <property type="entry name" value="Sig_transdc_His_kin-like_C"/>
</dbReference>
<dbReference type="RefSeq" id="WP_132071292.1">
    <property type="nucleotide sequence ID" value="NZ_SMLH01000005.1"/>
</dbReference>
<keyword evidence="7" id="KW-0902">Two-component regulatory system</keyword>
<evidence type="ECO:0000256" key="2">
    <source>
        <dbReference type="ARBA" id="ARBA00012438"/>
    </source>
</evidence>
<evidence type="ECO:0000256" key="1">
    <source>
        <dbReference type="ARBA" id="ARBA00000085"/>
    </source>
</evidence>
<organism evidence="10 11">
    <name type="scientific">Flavobacterium ranwuense</name>
    <dbReference type="NCBI Taxonomy" id="2541725"/>
    <lineage>
        <taxon>Bacteria</taxon>
        <taxon>Pseudomonadati</taxon>
        <taxon>Bacteroidota</taxon>
        <taxon>Flavobacteriia</taxon>
        <taxon>Flavobacteriales</taxon>
        <taxon>Flavobacteriaceae</taxon>
        <taxon>Flavobacterium</taxon>
    </lineage>
</organism>
<dbReference type="InterPro" id="IPR003594">
    <property type="entry name" value="HATPase_dom"/>
</dbReference>
<evidence type="ECO:0000256" key="4">
    <source>
        <dbReference type="ARBA" id="ARBA00022741"/>
    </source>
</evidence>
<dbReference type="Gene3D" id="1.10.287.130">
    <property type="match status" value="1"/>
</dbReference>
<dbReference type="PANTHER" id="PTHR42878:SF7">
    <property type="entry name" value="SENSOR HISTIDINE KINASE GLRK"/>
    <property type="match status" value="1"/>
</dbReference>
<dbReference type="PROSITE" id="PS50109">
    <property type="entry name" value="HIS_KIN"/>
    <property type="match status" value="1"/>
</dbReference>
<comment type="caution">
    <text evidence="10">The sequence shown here is derived from an EMBL/GenBank/DDBJ whole genome shotgun (WGS) entry which is preliminary data.</text>
</comment>
<feature type="transmembrane region" description="Helical" evidence="8">
    <location>
        <begin position="52"/>
        <end position="75"/>
    </location>
</feature>
<dbReference type="Proteomes" id="UP000294685">
    <property type="component" value="Unassembled WGS sequence"/>
</dbReference>
<dbReference type="InterPro" id="IPR036890">
    <property type="entry name" value="HATPase_C_sf"/>
</dbReference>
<feature type="transmembrane region" description="Helical" evidence="8">
    <location>
        <begin position="21"/>
        <end position="40"/>
    </location>
</feature>
<accession>A0ABY2DQK4</accession>
<sequence>MQLYKKLSHIGFLKNSYAFKFLFVAFIGIHIPLIGLLFFVLYGSKTISADTILIFALIMTLAATGTTLLFLKLLIKPIEVASKALNEYRNKRTIPSLPTNFSDEAGLLMSNIQDSIAENEKFITEKQDLVYLLSHDLRNFVGNSKSVALLILEEEPSETITELAELILQSAEQQYNYIENFIKLLKEQDQIIEKKSENDIVQFSSVFSVVSKQLNQLLSHKNIKLNLSIEVEEALLKIDKILLIRVLVNLIDNAIKFSFQNSEIKVRVYVQGGKLFFKITDNGLGFDQKQSHELFRKFTKMSKLGTSNEPSTGIGLYLCKKIIERHEGQILAESDGINKGATFSVVFIQK</sequence>
<dbReference type="InterPro" id="IPR036097">
    <property type="entry name" value="HisK_dim/P_sf"/>
</dbReference>
<protein>
    <recommendedName>
        <fullName evidence="2">histidine kinase</fullName>
        <ecNumber evidence="2">2.7.13.3</ecNumber>
    </recommendedName>
</protein>
<evidence type="ECO:0000256" key="5">
    <source>
        <dbReference type="ARBA" id="ARBA00022777"/>
    </source>
</evidence>
<name>A0ABY2DQK4_9FLAO</name>
<keyword evidence="6" id="KW-0067">ATP-binding</keyword>
<evidence type="ECO:0000259" key="9">
    <source>
        <dbReference type="PROSITE" id="PS50109"/>
    </source>
</evidence>
<keyword evidence="8" id="KW-1133">Transmembrane helix</keyword>
<evidence type="ECO:0000256" key="7">
    <source>
        <dbReference type="ARBA" id="ARBA00023012"/>
    </source>
</evidence>
<dbReference type="EC" id="2.7.13.3" evidence="2"/>
<dbReference type="SUPFAM" id="SSF55874">
    <property type="entry name" value="ATPase domain of HSP90 chaperone/DNA topoisomerase II/histidine kinase"/>
    <property type="match status" value="1"/>
</dbReference>
<dbReference type="InterPro" id="IPR005467">
    <property type="entry name" value="His_kinase_dom"/>
</dbReference>
<dbReference type="Pfam" id="PF02518">
    <property type="entry name" value="HATPase_c"/>
    <property type="match status" value="1"/>
</dbReference>
<dbReference type="GO" id="GO:0016301">
    <property type="term" value="F:kinase activity"/>
    <property type="evidence" value="ECO:0007669"/>
    <property type="project" value="UniProtKB-KW"/>
</dbReference>
<reference evidence="10 11" key="1">
    <citation type="submission" date="2019-03" db="EMBL/GenBank/DDBJ databases">
        <title>Novel species of Flavobacterium.</title>
        <authorList>
            <person name="Liu Q."/>
            <person name="Xin Y.-H."/>
        </authorList>
    </citation>
    <scope>NUCLEOTIDE SEQUENCE [LARGE SCALE GENOMIC DNA]</scope>
    <source>
        <strain evidence="10 11">LB2P22</strain>
    </source>
</reference>
<dbReference type="SUPFAM" id="SSF47384">
    <property type="entry name" value="Homodimeric domain of signal transducing histidine kinase"/>
    <property type="match status" value="1"/>
</dbReference>
<evidence type="ECO:0000256" key="6">
    <source>
        <dbReference type="ARBA" id="ARBA00022840"/>
    </source>
</evidence>
<proteinExistence type="predicted"/>
<keyword evidence="8" id="KW-0472">Membrane</keyword>
<keyword evidence="8" id="KW-0812">Transmembrane</keyword>
<dbReference type="SMART" id="SM00387">
    <property type="entry name" value="HATPase_c"/>
    <property type="match status" value="1"/>
</dbReference>
<evidence type="ECO:0000256" key="8">
    <source>
        <dbReference type="SAM" id="Phobius"/>
    </source>
</evidence>
<dbReference type="EMBL" id="SMLH01000005">
    <property type="protein sequence ID" value="TDE28817.1"/>
    <property type="molecule type" value="Genomic_DNA"/>
</dbReference>
<gene>
    <name evidence="10" type="ORF">E0I61_10520</name>
</gene>
<comment type="catalytic activity">
    <reaction evidence="1">
        <text>ATP + protein L-histidine = ADP + protein N-phospho-L-histidine.</text>
        <dbReference type="EC" id="2.7.13.3"/>
    </reaction>
</comment>
<evidence type="ECO:0000256" key="3">
    <source>
        <dbReference type="ARBA" id="ARBA00022679"/>
    </source>
</evidence>